<reference evidence="2 3" key="1">
    <citation type="journal article" date="2019" name="Nat. Ecol. Evol.">
        <title>Megaphylogeny resolves global patterns of mushroom evolution.</title>
        <authorList>
            <person name="Varga T."/>
            <person name="Krizsan K."/>
            <person name="Foldi C."/>
            <person name="Dima B."/>
            <person name="Sanchez-Garcia M."/>
            <person name="Sanchez-Ramirez S."/>
            <person name="Szollosi G.J."/>
            <person name="Szarkandi J.G."/>
            <person name="Papp V."/>
            <person name="Albert L."/>
            <person name="Andreopoulos W."/>
            <person name="Angelini C."/>
            <person name="Antonin V."/>
            <person name="Barry K.W."/>
            <person name="Bougher N.L."/>
            <person name="Buchanan P."/>
            <person name="Buyck B."/>
            <person name="Bense V."/>
            <person name="Catcheside P."/>
            <person name="Chovatia M."/>
            <person name="Cooper J."/>
            <person name="Damon W."/>
            <person name="Desjardin D."/>
            <person name="Finy P."/>
            <person name="Geml J."/>
            <person name="Haridas S."/>
            <person name="Hughes K."/>
            <person name="Justo A."/>
            <person name="Karasinski D."/>
            <person name="Kautmanova I."/>
            <person name="Kiss B."/>
            <person name="Kocsube S."/>
            <person name="Kotiranta H."/>
            <person name="LaButti K.M."/>
            <person name="Lechner B.E."/>
            <person name="Liimatainen K."/>
            <person name="Lipzen A."/>
            <person name="Lukacs Z."/>
            <person name="Mihaltcheva S."/>
            <person name="Morgado L.N."/>
            <person name="Niskanen T."/>
            <person name="Noordeloos M.E."/>
            <person name="Ohm R.A."/>
            <person name="Ortiz-Santana B."/>
            <person name="Ovrebo C."/>
            <person name="Racz N."/>
            <person name="Riley R."/>
            <person name="Savchenko A."/>
            <person name="Shiryaev A."/>
            <person name="Soop K."/>
            <person name="Spirin V."/>
            <person name="Szebenyi C."/>
            <person name="Tomsovsky M."/>
            <person name="Tulloss R.E."/>
            <person name="Uehling J."/>
            <person name="Grigoriev I.V."/>
            <person name="Vagvolgyi C."/>
            <person name="Papp T."/>
            <person name="Martin F.M."/>
            <person name="Miettinen O."/>
            <person name="Hibbett D.S."/>
            <person name="Nagy L.G."/>
        </authorList>
    </citation>
    <scope>NUCLEOTIDE SEQUENCE [LARGE SCALE GENOMIC DNA]</scope>
    <source>
        <strain evidence="2 3">CBS 962.96</strain>
    </source>
</reference>
<feature type="compositionally biased region" description="Polar residues" evidence="1">
    <location>
        <begin position="1"/>
        <end position="37"/>
    </location>
</feature>
<keyword evidence="3" id="KW-1185">Reference proteome</keyword>
<dbReference type="OrthoDB" id="3056853at2759"/>
<gene>
    <name evidence="2" type="ORF">K435DRAFT_359703</name>
</gene>
<feature type="compositionally biased region" description="Basic and acidic residues" evidence="1">
    <location>
        <begin position="79"/>
        <end position="90"/>
    </location>
</feature>
<feature type="region of interest" description="Disordered" evidence="1">
    <location>
        <begin position="1"/>
        <end position="90"/>
    </location>
</feature>
<accession>A0A4S8LD24</accession>
<dbReference type="Proteomes" id="UP000297245">
    <property type="component" value="Unassembled WGS sequence"/>
</dbReference>
<sequence>MTVKTETATPATPQPSEVASKSTPNPIDTSSLQTIPSQPTPIAPTLPMTQQIPTYEEKSEYRDSSALQGYQNISVSEQRPVRPSEMKDEG</sequence>
<dbReference type="EMBL" id="ML179481">
    <property type="protein sequence ID" value="THU86769.1"/>
    <property type="molecule type" value="Genomic_DNA"/>
</dbReference>
<feature type="compositionally biased region" description="Polar residues" evidence="1">
    <location>
        <begin position="65"/>
        <end position="77"/>
    </location>
</feature>
<name>A0A4S8LD24_DENBC</name>
<organism evidence="2 3">
    <name type="scientific">Dendrothele bispora (strain CBS 962.96)</name>
    <dbReference type="NCBI Taxonomy" id="1314807"/>
    <lineage>
        <taxon>Eukaryota</taxon>
        <taxon>Fungi</taxon>
        <taxon>Dikarya</taxon>
        <taxon>Basidiomycota</taxon>
        <taxon>Agaricomycotina</taxon>
        <taxon>Agaricomycetes</taxon>
        <taxon>Agaricomycetidae</taxon>
        <taxon>Agaricales</taxon>
        <taxon>Agaricales incertae sedis</taxon>
        <taxon>Dendrothele</taxon>
    </lineage>
</organism>
<evidence type="ECO:0000313" key="3">
    <source>
        <dbReference type="Proteomes" id="UP000297245"/>
    </source>
</evidence>
<dbReference type="AlphaFoldDB" id="A0A4S8LD24"/>
<proteinExistence type="predicted"/>
<protein>
    <submittedName>
        <fullName evidence="2">Uncharacterized protein</fullName>
    </submittedName>
</protein>
<evidence type="ECO:0000313" key="2">
    <source>
        <dbReference type="EMBL" id="THU86769.1"/>
    </source>
</evidence>
<evidence type="ECO:0000256" key="1">
    <source>
        <dbReference type="SAM" id="MobiDB-lite"/>
    </source>
</evidence>